<evidence type="ECO:0000313" key="2">
    <source>
        <dbReference type="EMBL" id="HGS87783.1"/>
    </source>
</evidence>
<feature type="region of interest" description="Disordered" evidence="1">
    <location>
        <begin position="44"/>
        <end position="67"/>
    </location>
</feature>
<evidence type="ECO:0008006" key="3">
    <source>
        <dbReference type="Google" id="ProtNLM"/>
    </source>
</evidence>
<proteinExistence type="predicted"/>
<dbReference type="AlphaFoldDB" id="A0A7C4L297"/>
<dbReference type="EMBL" id="DSXR01000092">
    <property type="protein sequence ID" value="HGS87783.1"/>
    <property type="molecule type" value="Genomic_DNA"/>
</dbReference>
<sequence length="146" mass="16150">MSNIPRVSLEDTYTLLQLMRETALMKGRQAQADKLNPVTEQMRTLVENSRKTDQSAAPHTQPPAGILGQADFQQLLEVSKNRPVTQPPAAPASDPAERNRLIVAMAAAQMSEVDIARQMGMTREEVRLVLSVQQRSTPNVQGGYIR</sequence>
<protein>
    <recommendedName>
        <fullName evidence="3">DUF2802 domain-containing protein</fullName>
    </recommendedName>
</protein>
<comment type="caution">
    <text evidence="2">The sequence shown here is derived from an EMBL/GenBank/DDBJ whole genome shotgun (WGS) entry which is preliminary data.</text>
</comment>
<name>A0A7C4L297_9CHLR</name>
<gene>
    <name evidence="2" type="ORF">ENT17_09210</name>
</gene>
<reference evidence="2" key="1">
    <citation type="journal article" date="2020" name="mSystems">
        <title>Genome- and Community-Level Interaction Insights into Carbon Utilization and Element Cycling Functions of Hydrothermarchaeota in Hydrothermal Sediment.</title>
        <authorList>
            <person name="Zhou Z."/>
            <person name="Liu Y."/>
            <person name="Xu W."/>
            <person name="Pan J."/>
            <person name="Luo Z.H."/>
            <person name="Li M."/>
        </authorList>
    </citation>
    <scope>NUCLEOTIDE SEQUENCE [LARGE SCALE GENOMIC DNA]</scope>
    <source>
        <strain evidence="2">SpSt-556</strain>
    </source>
</reference>
<evidence type="ECO:0000256" key="1">
    <source>
        <dbReference type="SAM" id="MobiDB-lite"/>
    </source>
</evidence>
<organism evidence="2">
    <name type="scientific">Bellilinea caldifistulae</name>
    <dbReference type="NCBI Taxonomy" id="360411"/>
    <lineage>
        <taxon>Bacteria</taxon>
        <taxon>Bacillati</taxon>
        <taxon>Chloroflexota</taxon>
        <taxon>Anaerolineae</taxon>
        <taxon>Anaerolineales</taxon>
        <taxon>Anaerolineaceae</taxon>
        <taxon>Bellilinea</taxon>
    </lineage>
</organism>
<accession>A0A7C4L297</accession>